<name>A0A1W5CTY3_9LECA</name>
<dbReference type="AlphaFoldDB" id="A0A1W5CTY3"/>
<feature type="compositionally biased region" description="Polar residues" evidence="5">
    <location>
        <begin position="596"/>
        <end position="608"/>
    </location>
</feature>
<keyword evidence="3 4" id="KW-0862">Zinc</keyword>
<dbReference type="PROSITE" id="PS50023">
    <property type="entry name" value="LIM_DOMAIN_2"/>
    <property type="match status" value="1"/>
</dbReference>
<feature type="compositionally biased region" description="Basic and acidic residues" evidence="5">
    <location>
        <begin position="660"/>
        <end position="674"/>
    </location>
</feature>
<evidence type="ECO:0000256" key="4">
    <source>
        <dbReference type="PROSITE-ProRule" id="PRU00125"/>
    </source>
</evidence>
<feature type="compositionally biased region" description="Polar residues" evidence="5">
    <location>
        <begin position="461"/>
        <end position="492"/>
    </location>
</feature>
<keyword evidence="1" id="KW-0343">GTPase activation</keyword>
<dbReference type="PANTHER" id="PTHR23176">
    <property type="entry name" value="RHO/RAC/CDC GTPASE-ACTIVATING PROTEIN"/>
    <property type="match status" value="1"/>
</dbReference>
<dbReference type="CDD" id="cd09395">
    <property type="entry name" value="LIM2_Rga"/>
    <property type="match status" value="1"/>
</dbReference>
<reference evidence="9" key="1">
    <citation type="submission" date="2017-03" db="EMBL/GenBank/DDBJ databases">
        <authorList>
            <person name="Sharma R."/>
            <person name="Thines M."/>
        </authorList>
    </citation>
    <scope>NUCLEOTIDE SEQUENCE [LARGE SCALE GENOMIC DNA]</scope>
</reference>
<dbReference type="InterPro" id="IPR050729">
    <property type="entry name" value="Rho-GAP"/>
</dbReference>
<sequence>MESPAGIPESPLDQDDAAYPCKGCGEILEEGKAFELAGNRWHIDCFRCNTCGTLLDSDANLLLLGDGSLICNNCTYSCSACGNKIEDLAILTGDQAFCASCFKCRNCRKKIENLRYARTSQGIFCMECHESLMARRRKKSAKISSRHKQSANSSMLLHKSLPSLPPGGETPPSEGHSETPTEIVVPTPPPPQKHSSRIEAARLRQRERSPEQERKEVLTLPSTTYRENRHSTLSLRSDGSPHGDDSFIPMKLDPTPALAPSLMQKTSPFENQGESMKPHLTETKSGSRDYFNAKVSHSSSRKASNDLEKTHITVRSESRDNSLPSSPHIAYQEKGREPSSDMLDTIRRRKEQGMVGAPNGAAIPMGSDKSRDSLGQMRSNRDSEISGEKFKLQEVPRSRKKSEGPPPSLDTFIAAGVSQSAPASATPQVKENYSTTRVPDGSSNVSPSISQDSRGYDKSSTESPVSHHSPVSTQLQNVPQRGDSLGTSNGKQQYHMRKELSGSKFPTAPLSADDGREHPASAPPATTAPQSPTALIKVNGGRTISKPMESPTSKTPPPPARARDRPGPGGDTDGETFVSPRAPPQPPFDYHKKRNASISTLQSESTVNGEPPISPKLPRYSAGGEFSMDEDMVRILGNGDHQDHASFLRRVSHSVRHARSYSDRGIRMSKDQKWPKSPLHSSTGGGLGQEISSPTLSSPETREDFLWYKNELRRERIKMVEKDQKIAELEAALDGKHNIKQMNTELKEKRSTMVVLDTQKEIVVRELEVLTEHIAAAKKSGEPLDLGSMSNTVLREFAEALQKLKETFTPQIEDLVQKRNDLIDEVSNLTQLRDKSFQEFEQFSAKNAQLADLNNQLVHQIQELYKANTVQHSMEPRPPPNGLGIYTSHQKERSNASLDSRDLRPDSQMTGSTIVHEIDTEPATILTAPQVVNIRKGQPKKFNWKKGGQNVAKGVTKGLKGAFTSNDNFKHMRDAQYPEGIPYGALPPSTEPITGTGPRPASNDPSRQGFGFFSNPKAKPPGSKGMPNGGAPVPPDVLFGSELEQRAEYEKVHIPGIVTSCIDQVELRGMDIEGIYRKSGGNSQIQQIKEGFERTNDFDVSDPDLDINAVTSTLKQYFRRLPSPLITYEVYDRLLDSTINPDPPARIEIMRAAINDTTIMPPRHRATLECLVFHLARVVGRQAENLMTGLNVAVVFAPTIMRPESVAREMSDTQAKNLAVQFLIENCHAVFGPAEP</sequence>
<feature type="compositionally biased region" description="Low complexity" evidence="5">
    <location>
        <begin position="523"/>
        <end position="534"/>
    </location>
</feature>
<feature type="region of interest" description="Disordered" evidence="5">
    <location>
        <begin position="313"/>
        <end position="622"/>
    </location>
</feature>
<dbReference type="Gene3D" id="2.10.110.10">
    <property type="entry name" value="Cysteine Rich Protein"/>
    <property type="match status" value="2"/>
</dbReference>
<evidence type="ECO:0000313" key="9">
    <source>
        <dbReference type="Proteomes" id="UP000192927"/>
    </source>
</evidence>
<keyword evidence="9" id="KW-1185">Reference proteome</keyword>
<keyword evidence="4" id="KW-0440">LIM domain</keyword>
<dbReference type="FunFam" id="1.10.555.10:FF:000043">
    <property type="entry name" value="Rho GTPase activator Rga"/>
    <property type="match status" value="1"/>
</dbReference>
<dbReference type="FunFam" id="2.10.110.10:FF:000044">
    <property type="entry name" value="Rho GTPase activator Rga"/>
    <property type="match status" value="1"/>
</dbReference>
<dbReference type="Pfam" id="PF00412">
    <property type="entry name" value="LIM"/>
    <property type="match status" value="1"/>
</dbReference>
<keyword evidence="2 4" id="KW-0479">Metal-binding</keyword>
<dbReference type="EMBL" id="FWEW01000263">
    <property type="protein sequence ID" value="SLM34240.1"/>
    <property type="molecule type" value="Genomic_DNA"/>
</dbReference>
<feature type="domain" description="Rho-GAP" evidence="7">
    <location>
        <begin position="1041"/>
        <end position="1231"/>
    </location>
</feature>
<feature type="compositionally biased region" description="Basic residues" evidence="5">
    <location>
        <begin position="139"/>
        <end position="149"/>
    </location>
</feature>
<dbReference type="GO" id="GO:0007165">
    <property type="term" value="P:signal transduction"/>
    <property type="evidence" value="ECO:0007669"/>
    <property type="project" value="InterPro"/>
</dbReference>
<dbReference type="SMART" id="SM00132">
    <property type="entry name" value="LIM"/>
    <property type="match status" value="2"/>
</dbReference>
<evidence type="ECO:0000256" key="3">
    <source>
        <dbReference type="ARBA" id="ARBA00022833"/>
    </source>
</evidence>
<evidence type="ECO:0000256" key="2">
    <source>
        <dbReference type="ARBA" id="ARBA00022723"/>
    </source>
</evidence>
<evidence type="ECO:0000256" key="5">
    <source>
        <dbReference type="SAM" id="MobiDB-lite"/>
    </source>
</evidence>
<feature type="compositionally biased region" description="Basic and acidic residues" evidence="5">
    <location>
        <begin position="379"/>
        <end position="403"/>
    </location>
</feature>
<dbReference type="CDD" id="cd00159">
    <property type="entry name" value="RhoGAP"/>
    <property type="match status" value="1"/>
</dbReference>
<evidence type="ECO:0000256" key="1">
    <source>
        <dbReference type="ARBA" id="ARBA00022468"/>
    </source>
</evidence>
<dbReference type="SUPFAM" id="SSF48350">
    <property type="entry name" value="GTPase activation domain, GAP"/>
    <property type="match status" value="1"/>
</dbReference>
<feature type="region of interest" description="Disordered" evidence="5">
    <location>
        <begin position="659"/>
        <end position="698"/>
    </location>
</feature>
<dbReference type="PROSITE" id="PS50238">
    <property type="entry name" value="RHOGAP"/>
    <property type="match status" value="1"/>
</dbReference>
<feature type="compositionally biased region" description="Basic and acidic residues" evidence="5">
    <location>
        <begin position="276"/>
        <end position="287"/>
    </location>
</feature>
<feature type="domain" description="LIM zinc-binding" evidence="6">
    <location>
        <begin position="19"/>
        <end position="81"/>
    </location>
</feature>
<feature type="region of interest" description="Disordered" evidence="5">
    <location>
        <begin position="872"/>
        <end position="908"/>
    </location>
</feature>
<accession>A0A1W5CTY3</accession>
<dbReference type="PANTHER" id="PTHR23176:SF128">
    <property type="entry name" value="RHO GTPASE-ACTIVATING PROTEIN RGD1"/>
    <property type="match status" value="1"/>
</dbReference>
<feature type="compositionally biased region" description="Basic and acidic residues" evidence="5">
    <location>
        <begin position="889"/>
        <end position="905"/>
    </location>
</feature>
<protein>
    <submittedName>
        <fullName evidence="8">Zinc finger, LIM-type</fullName>
    </submittedName>
</protein>
<organism evidence="8 9">
    <name type="scientific">Lasallia pustulata</name>
    <dbReference type="NCBI Taxonomy" id="136370"/>
    <lineage>
        <taxon>Eukaryota</taxon>
        <taxon>Fungi</taxon>
        <taxon>Dikarya</taxon>
        <taxon>Ascomycota</taxon>
        <taxon>Pezizomycotina</taxon>
        <taxon>Lecanoromycetes</taxon>
        <taxon>OSLEUM clade</taxon>
        <taxon>Umbilicariomycetidae</taxon>
        <taxon>Umbilicariales</taxon>
        <taxon>Umbilicariaceae</taxon>
        <taxon>Lasallia</taxon>
    </lineage>
</organism>
<dbReference type="CDD" id="cd09394">
    <property type="entry name" value="LIM1_Rga"/>
    <property type="match status" value="1"/>
</dbReference>
<dbReference type="GO" id="GO:0005096">
    <property type="term" value="F:GTPase activator activity"/>
    <property type="evidence" value="ECO:0007669"/>
    <property type="project" value="UniProtKB-KW"/>
</dbReference>
<feature type="compositionally biased region" description="Polar residues" evidence="5">
    <location>
        <begin position="220"/>
        <end position="237"/>
    </location>
</feature>
<feature type="compositionally biased region" description="Polar residues" evidence="5">
    <location>
        <begin position="417"/>
        <end position="453"/>
    </location>
</feature>
<dbReference type="PROSITE" id="PS00478">
    <property type="entry name" value="LIM_DOMAIN_1"/>
    <property type="match status" value="1"/>
</dbReference>
<dbReference type="InterPro" id="IPR000198">
    <property type="entry name" value="RhoGAP_dom"/>
</dbReference>
<evidence type="ECO:0000313" key="8">
    <source>
        <dbReference type="EMBL" id="SLM34240.1"/>
    </source>
</evidence>
<evidence type="ECO:0000259" key="6">
    <source>
        <dbReference type="PROSITE" id="PS50023"/>
    </source>
</evidence>
<dbReference type="Pfam" id="PF00620">
    <property type="entry name" value="RhoGAP"/>
    <property type="match status" value="1"/>
</dbReference>
<feature type="region of interest" description="Disordered" evidence="5">
    <location>
        <begin position="984"/>
        <end position="1034"/>
    </location>
</feature>
<dbReference type="InterPro" id="IPR001781">
    <property type="entry name" value="Znf_LIM"/>
</dbReference>
<dbReference type="GO" id="GO:0005938">
    <property type="term" value="C:cell cortex"/>
    <property type="evidence" value="ECO:0007669"/>
    <property type="project" value="UniProtKB-ARBA"/>
</dbReference>
<dbReference type="GO" id="GO:0046872">
    <property type="term" value="F:metal ion binding"/>
    <property type="evidence" value="ECO:0007669"/>
    <property type="project" value="UniProtKB-KW"/>
</dbReference>
<feature type="compositionally biased region" description="Basic and acidic residues" evidence="5">
    <location>
        <begin position="196"/>
        <end position="217"/>
    </location>
</feature>
<feature type="region of interest" description="Disordered" evidence="5">
    <location>
        <begin position="267"/>
        <end position="288"/>
    </location>
</feature>
<dbReference type="SMART" id="SM00324">
    <property type="entry name" value="RhoGAP"/>
    <property type="match status" value="1"/>
</dbReference>
<dbReference type="InterPro" id="IPR008936">
    <property type="entry name" value="Rho_GTPase_activation_prot"/>
</dbReference>
<proteinExistence type="predicted"/>
<dbReference type="Proteomes" id="UP000192927">
    <property type="component" value="Unassembled WGS sequence"/>
</dbReference>
<evidence type="ECO:0000259" key="7">
    <source>
        <dbReference type="PROSITE" id="PS50238"/>
    </source>
</evidence>
<feature type="region of interest" description="Disordered" evidence="5">
    <location>
        <begin position="139"/>
        <end position="246"/>
    </location>
</feature>
<dbReference type="Gene3D" id="1.10.555.10">
    <property type="entry name" value="Rho GTPase activation protein"/>
    <property type="match status" value="1"/>
</dbReference>